<dbReference type="EMBL" id="JACJTQ010000025">
    <property type="protein sequence ID" value="MBD2693299.1"/>
    <property type="molecule type" value="Genomic_DNA"/>
</dbReference>
<dbReference type="Gene3D" id="3.40.50.300">
    <property type="entry name" value="P-loop containing nucleotide triphosphate hydrolases"/>
    <property type="match status" value="1"/>
</dbReference>
<evidence type="ECO:0000256" key="1">
    <source>
        <dbReference type="ARBA" id="ARBA00009299"/>
    </source>
</evidence>
<feature type="domain" description="NACHT" evidence="5">
    <location>
        <begin position="217"/>
        <end position="381"/>
    </location>
</feature>
<keyword evidence="2" id="KW-0042">Antenna complex</keyword>
<keyword evidence="7" id="KW-1185">Reference proteome</keyword>
<evidence type="ECO:0000256" key="4">
    <source>
        <dbReference type="ARBA" id="ARBA00023239"/>
    </source>
</evidence>
<keyword evidence="4" id="KW-0456">Lyase</keyword>
<dbReference type="PANTHER" id="PTHR12697">
    <property type="entry name" value="PBS LYASE HEAT-LIKE PROTEIN"/>
    <property type="match status" value="1"/>
</dbReference>
<dbReference type="InterPro" id="IPR016024">
    <property type="entry name" value="ARM-type_fold"/>
</dbReference>
<dbReference type="SUPFAM" id="SSF52540">
    <property type="entry name" value="P-loop containing nucleoside triphosphate hydrolases"/>
    <property type="match status" value="1"/>
</dbReference>
<sequence>MNPSAATTPEDQFLKAMATQYGFTGDTYAVFLSRFHSDNYSKTNQILISDIPWNKDPVNKTQKIQDELETICEVLKQDGFTNEKPKPGRPPKGKSPWEQAYKWLWETKFQEWKITQNLVIPNEQVEKAAVCNFFNQIISEFQYIKLFHTTQPIILKDQYIPIQVTLERKYTHTIENTWNYAESEAEIQRAYSLKHSEESKPTQVDWQEAQKQHQYLMVLADPGMGKTTLLKREAYLTTQVALQSLEDNSQTLENLVIPIFLRLSEIADATKDITAKVSDAILKLLASKYENHFPQIETFLVDKLKTGKCLLLLDALDEVAKESRNYLSEKLNSFIRNYNCPIICTSRIVGYSGVFLDGAKDVEIVPFNEPQINQYIETWFNFAAESINDNSVSAAALIRELQNKPQIRGLVQNPLLLSLICSLYQEKGINLPARRYEVYEQAVKCMLTKWRKTHNPEVEDGWIDVKIELLEELAYQFSCNNQEIFTMRELRKAIDSYLKKDDIPSDFKNITSSTLITELSEQDGILQKLHESGQQYLFLHRTFQEYFTACYLQRSPDGIELAKAHFWDYEWHETLSLMAGLMQNSVTLLQAIKNEKDDIFNTLLLLAGRCTAEVKESNHELVKKIIDDIYAFWLSYPNAEFITAVVVAVGKTQSQMFEKLKTMLNDKDKTTLKQRVISILREIGNSQIIPCLIQILTSYEDMFVRLMAAGALGDIGNTEVIPELIEASNNDKCELVRKIAESALNKLTFSSFNSNYIGKTTSNHSDDLEDLINIKMIDIQTLINLLLCSEDEKIRRSAAYHLGRIGHPVAVNSLILALKDGDENVRGSVVTALEKIGNEEAINVLIQSLNHPDYNVREDVINALGNIANTGNLEAVNAVIKSLEHPDSNVQKMAAFILGEISIYQSVNSLIKVLQNINHDSSVRETAAEALGKIGAIKAIPVLITTLTEQDSSVKRMAAEALVKIGTSDTLAKLIQNPNIDIYDSDIFFLARQLAVRFSKEKVPFIPVYSELLGQSFDV</sequence>
<dbReference type="Proteomes" id="UP000660381">
    <property type="component" value="Unassembled WGS sequence"/>
</dbReference>
<dbReference type="SUPFAM" id="SSF48371">
    <property type="entry name" value="ARM repeat"/>
    <property type="match status" value="2"/>
</dbReference>
<comment type="similarity">
    <text evidence="1">Belongs to the CpcE/RpcE/PecE family.</text>
</comment>
<dbReference type="InterPro" id="IPR007111">
    <property type="entry name" value="NACHT_NTPase"/>
</dbReference>
<dbReference type="RefSeq" id="WP_190907588.1">
    <property type="nucleotide sequence ID" value="NZ_JACJTQ010000025.1"/>
</dbReference>
<keyword evidence="3" id="KW-0605">Phycobilisome</keyword>
<protein>
    <submittedName>
        <fullName evidence="6">HEAT repeat domain-containing protein</fullName>
    </submittedName>
</protein>
<evidence type="ECO:0000259" key="5">
    <source>
        <dbReference type="Pfam" id="PF05729"/>
    </source>
</evidence>
<dbReference type="InterPro" id="IPR011989">
    <property type="entry name" value="ARM-like"/>
</dbReference>
<dbReference type="Gene3D" id="1.25.10.10">
    <property type="entry name" value="Leucine-rich Repeat Variant"/>
    <property type="match status" value="3"/>
</dbReference>
<dbReference type="InterPro" id="IPR004155">
    <property type="entry name" value="PBS_lyase_HEAT"/>
</dbReference>
<dbReference type="PANTHER" id="PTHR12697:SF5">
    <property type="entry name" value="DEOXYHYPUSINE HYDROXYLASE"/>
    <property type="match status" value="1"/>
</dbReference>
<evidence type="ECO:0000313" key="7">
    <source>
        <dbReference type="Proteomes" id="UP000660381"/>
    </source>
</evidence>
<dbReference type="InterPro" id="IPR027417">
    <property type="entry name" value="P-loop_NTPase"/>
</dbReference>
<evidence type="ECO:0000313" key="6">
    <source>
        <dbReference type="EMBL" id="MBD2693299.1"/>
    </source>
</evidence>
<dbReference type="Pfam" id="PF05729">
    <property type="entry name" value="NACHT"/>
    <property type="match status" value="1"/>
</dbReference>
<dbReference type="SMART" id="SM00567">
    <property type="entry name" value="EZ_HEAT"/>
    <property type="match status" value="7"/>
</dbReference>
<accession>A0ABR8J620</accession>
<evidence type="ECO:0000256" key="3">
    <source>
        <dbReference type="ARBA" id="ARBA00022738"/>
    </source>
</evidence>
<proteinExistence type="inferred from homology"/>
<name>A0ABR8J620_9NOST</name>
<gene>
    <name evidence="6" type="ORF">H6G68_16325</name>
</gene>
<evidence type="ECO:0000256" key="2">
    <source>
        <dbReference type="ARBA" id="ARBA00022549"/>
    </source>
</evidence>
<organism evidence="6 7">
    <name type="scientific">Anabaena catenula FACHB-362</name>
    <dbReference type="NCBI Taxonomy" id="2692877"/>
    <lineage>
        <taxon>Bacteria</taxon>
        <taxon>Bacillati</taxon>
        <taxon>Cyanobacteriota</taxon>
        <taxon>Cyanophyceae</taxon>
        <taxon>Nostocales</taxon>
        <taxon>Nostocaceae</taxon>
        <taxon>Anabaena</taxon>
    </lineage>
</organism>
<dbReference type="Pfam" id="PF13646">
    <property type="entry name" value="HEAT_2"/>
    <property type="match status" value="3"/>
</dbReference>
<comment type="caution">
    <text evidence="6">The sequence shown here is derived from an EMBL/GenBank/DDBJ whole genome shotgun (WGS) entry which is preliminary data.</text>
</comment>
<reference evidence="6 7" key="1">
    <citation type="journal article" date="2020" name="ISME J.">
        <title>Comparative genomics reveals insights into cyanobacterial evolution and habitat adaptation.</title>
        <authorList>
            <person name="Chen M.Y."/>
            <person name="Teng W.K."/>
            <person name="Zhao L."/>
            <person name="Hu C.X."/>
            <person name="Zhou Y.K."/>
            <person name="Han B.P."/>
            <person name="Song L.R."/>
            <person name="Shu W.S."/>
        </authorList>
    </citation>
    <scope>NUCLEOTIDE SEQUENCE [LARGE SCALE GENOMIC DNA]</scope>
    <source>
        <strain evidence="6 7">FACHB-362</strain>
    </source>
</reference>